<gene>
    <name evidence="1" type="ORF">WYH_00614</name>
</gene>
<accession>A0A0F7KSD6</accession>
<protein>
    <submittedName>
        <fullName evidence="1">Uncharacterized protein</fullName>
    </submittedName>
</protein>
<reference evidence="1" key="1">
    <citation type="submission" date="2015-05" db="EMBL/GenBank/DDBJ databases">
        <title>The complete genome of Altererythrobacter atlanticus strain 26DY36.</title>
        <authorList>
            <person name="Wu Y.-H."/>
            <person name="Cheng H."/>
            <person name="Wu X.-W."/>
        </authorList>
    </citation>
    <scope>NUCLEOTIDE SEQUENCE [LARGE SCALE GENOMIC DNA]</scope>
    <source>
        <strain evidence="1">26DY36</strain>
    </source>
</reference>
<organism evidence="1 2">
    <name type="scientific">Croceibacterium atlanticum</name>
    <dbReference type="NCBI Taxonomy" id="1267766"/>
    <lineage>
        <taxon>Bacteria</taxon>
        <taxon>Pseudomonadati</taxon>
        <taxon>Pseudomonadota</taxon>
        <taxon>Alphaproteobacteria</taxon>
        <taxon>Sphingomonadales</taxon>
        <taxon>Erythrobacteraceae</taxon>
        <taxon>Croceibacterium</taxon>
    </lineage>
</organism>
<dbReference type="STRING" id="1267766.WYH_00614"/>
<sequence length="392" mass="40755">MRAALISISRQPRHGETGQTLAIAGRSLAERQLGFALAAGCRKIIGLGEGASPEAIALRHAAEGAGARFQTIRGSHGLLGAVRAADELLVLSPGLLAEEPEALTAFEKGGTVLTLSSGPGVAAGFERIDLERAWAGALILPGGLVERLADLPDDSDPHAALLRIALQARVPEKRLSDALLGEASWALIDDDDDAQALEESWLKSHLPVEKRFAATGRLAGIILRHSAAKLLSFSNALPAILGTVPLLLLAALAIAWQISPAAGLPLVAIAAFLSSFARGLAHLKAAPFVFERARFDLLGVLPWLVDLALVGCGALAIGGTWQNALFPPLMLVGALRATRIARRRDWPALLGDRALLALAFSLAAAFGLAEAGVMLAGLLIVAMGAIAAQRQA</sequence>
<evidence type="ECO:0000313" key="2">
    <source>
        <dbReference type="Proteomes" id="UP000034392"/>
    </source>
</evidence>
<dbReference type="OrthoDB" id="8477220at2"/>
<dbReference type="RefSeq" id="WP_053833369.1">
    <property type="nucleotide sequence ID" value="NZ_CP011452.2"/>
</dbReference>
<evidence type="ECO:0000313" key="1">
    <source>
        <dbReference type="EMBL" id="AKH41670.1"/>
    </source>
</evidence>
<dbReference type="AlphaFoldDB" id="A0A0F7KSD6"/>
<dbReference type="EMBL" id="CP011452">
    <property type="protein sequence ID" value="AKH41670.1"/>
    <property type="molecule type" value="Genomic_DNA"/>
</dbReference>
<name>A0A0F7KSD6_9SPHN</name>
<proteinExistence type="predicted"/>
<dbReference type="PATRIC" id="fig|1267766.3.peg.620"/>
<keyword evidence="2" id="KW-1185">Reference proteome</keyword>
<dbReference type="KEGG" id="aay:WYH_00614"/>
<dbReference type="Proteomes" id="UP000034392">
    <property type="component" value="Chromosome"/>
</dbReference>